<dbReference type="Proteomes" id="UP000663889">
    <property type="component" value="Unassembled WGS sequence"/>
</dbReference>
<gene>
    <name evidence="1" type="ORF">SEV965_LOCUS23850</name>
</gene>
<evidence type="ECO:0000313" key="2">
    <source>
        <dbReference type="Proteomes" id="UP000663889"/>
    </source>
</evidence>
<protein>
    <recommendedName>
        <fullName evidence="3">OTU domain-containing protein</fullName>
    </recommendedName>
</protein>
<sequence>MVTYSIKDLMSLCSDYALDAQIQKILFSLDLWVPKAAREVHIDNVAQQRYAATTFTGFNRARSPTRNDSISNNNINNRLRRTLALRSMSAEVFRSSIDTGNSGSYSRIINTNDSRDLNKINTTSTNISLMKKSSNGQNLDDISSTGQSQIKLMPILEGGENEDKLIEQSTTRINTNISTMINTTTIDWTPAENEPSTSTTGRTSIDALFELSVRADSALKTALCENNAMATINVSKTNNNNDRITLLQKFDQSIHKRDSAAEYYLQNHCDKQFRDTMPMAIVGDGNCFYNTFLKLSGAGTTTEASSVTPVELRARNVVELVLRTNEYKIKYKSLEVLLDNFEQYVLKEMVHDTHFATIWDLLSIPTVLNIDVISIYPKVNGDDDMNYKLLNSIRFKPLISQETTNNKQLKLETIAVRDVKLLFSNCNKLTKFAPKKQDWMPNHFVPLLNLR</sequence>
<organism evidence="1 2">
    <name type="scientific">Rotaria sordida</name>
    <dbReference type="NCBI Taxonomy" id="392033"/>
    <lineage>
        <taxon>Eukaryota</taxon>
        <taxon>Metazoa</taxon>
        <taxon>Spiralia</taxon>
        <taxon>Gnathifera</taxon>
        <taxon>Rotifera</taxon>
        <taxon>Eurotatoria</taxon>
        <taxon>Bdelloidea</taxon>
        <taxon>Philodinida</taxon>
        <taxon>Philodinidae</taxon>
        <taxon>Rotaria</taxon>
    </lineage>
</organism>
<comment type="caution">
    <text evidence="1">The sequence shown here is derived from an EMBL/GenBank/DDBJ whole genome shotgun (WGS) entry which is preliminary data.</text>
</comment>
<evidence type="ECO:0000313" key="1">
    <source>
        <dbReference type="EMBL" id="CAF1253311.1"/>
    </source>
</evidence>
<accession>A0A815A241</accession>
<dbReference type="EMBL" id="CAJNOU010001798">
    <property type="protein sequence ID" value="CAF1253311.1"/>
    <property type="molecule type" value="Genomic_DNA"/>
</dbReference>
<dbReference type="AlphaFoldDB" id="A0A815A241"/>
<proteinExistence type="predicted"/>
<name>A0A815A241_9BILA</name>
<reference evidence="1" key="1">
    <citation type="submission" date="2021-02" db="EMBL/GenBank/DDBJ databases">
        <authorList>
            <person name="Nowell W R."/>
        </authorList>
    </citation>
    <scope>NUCLEOTIDE SEQUENCE</scope>
</reference>
<evidence type="ECO:0008006" key="3">
    <source>
        <dbReference type="Google" id="ProtNLM"/>
    </source>
</evidence>